<dbReference type="InterPro" id="IPR052039">
    <property type="entry name" value="Caspase-related_regulators"/>
</dbReference>
<dbReference type="Pfam" id="PF00656">
    <property type="entry name" value="Peptidase_C14"/>
    <property type="match status" value="1"/>
</dbReference>
<name>W4LAH0_ENTF1</name>
<accession>W4LAH0</accession>
<reference evidence="2 3" key="1">
    <citation type="journal article" date="2014" name="Nature">
        <title>An environmental bacterial taxon with a large and distinct metabolic repertoire.</title>
        <authorList>
            <person name="Wilson M.C."/>
            <person name="Mori T."/>
            <person name="Ruckert C."/>
            <person name="Uria A.R."/>
            <person name="Helf M.J."/>
            <person name="Takada K."/>
            <person name="Gernert C."/>
            <person name="Steffens U.A."/>
            <person name="Heycke N."/>
            <person name="Schmitt S."/>
            <person name="Rinke C."/>
            <person name="Helfrich E.J."/>
            <person name="Brachmann A.O."/>
            <person name="Gurgui C."/>
            <person name="Wakimoto T."/>
            <person name="Kracht M."/>
            <person name="Crusemann M."/>
            <person name="Hentschel U."/>
            <person name="Abe I."/>
            <person name="Matsunaga S."/>
            <person name="Kalinowski J."/>
            <person name="Takeyama H."/>
            <person name="Piel J."/>
        </authorList>
    </citation>
    <scope>NUCLEOTIDE SEQUENCE [LARGE SCALE GENOMIC DNA]</scope>
    <source>
        <strain evidence="3">TSY1</strain>
    </source>
</reference>
<evidence type="ECO:0000313" key="3">
    <source>
        <dbReference type="Proteomes" id="UP000019141"/>
    </source>
</evidence>
<comment type="caution">
    <text evidence="2">The sequence shown here is derived from an EMBL/GenBank/DDBJ whole genome shotgun (WGS) entry which is preliminary data.</text>
</comment>
<gene>
    <name evidence="2" type="ORF">ETSY1_32840</name>
</gene>
<dbReference type="Proteomes" id="UP000019141">
    <property type="component" value="Unassembled WGS sequence"/>
</dbReference>
<dbReference type="InterPro" id="IPR011600">
    <property type="entry name" value="Pept_C14_caspase"/>
</dbReference>
<proteinExistence type="predicted"/>
<dbReference type="EMBL" id="AZHW01000986">
    <property type="protein sequence ID" value="ETW94914.1"/>
    <property type="molecule type" value="Genomic_DNA"/>
</dbReference>
<protein>
    <recommendedName>
        <fullName evidence="1">Peptidase C14 caspase domain-containing protein</fullName>
    </recommendedName>
</protein>
<dbReference type="AlphaFoldDB" id="W4LAH0"/>
<dbReference type="SUPFAM" id="SSF52129">
    <property type="entry name" value="Caspase-like"/>
    <property type="match status" value="1"/>
</dbReference>
<dbReference type="PANTHER" id="PTHR22576:SF37">
    <property type="entry name" value="MUCOSA-ASSOCIATED LYMPHOID TISSUE LYMPHOMA TRANSLOCATION PROTEIN 1"/>
    <property type="match status" value="1"/>
</dbReference>
<organism evidence="2 3">
    <name type="scientific">Entotheonella factor</name>
    <dbReference type="NCBI Taxonomy" id="1429438"/>
    <lineage>
        <taxon>Bacteria</taxon>
        <taxon>Pseudomonadati</taxon>
        <taxon>Nitrospinota/Tectimicrobiota group</taxon>
        <taxon>Candidatus Tectimicrobiota</taxon>
        <taxon>Candidatus Entotheonellia</taxon>
        <taxon>Candidatus Entotheonellales</taxon>
        <taxon>Candidatus Entotheonellaceae</taxon>
        <taxon>Candidatus Entotheonella</taxon>
    </lineage>
</organism>
<evidence type="ECO:0000313" key="2">
    <source>
        <dbReference type="EMBL" id="ETW94914.1"/>
    </source>
</evidence>
<dbReference type="HOGENOM" id="CLU_607917_0_0_7"/>
<dbReference type="Gene3D" id="3.40.50.1460">
    <property type="match status" value="1"/>
</dbReference>
<dbReference type="PANTHER" id="PTHR22576">
    <property type="entry name" value="MUCOSA ASSOCIATED LYMPHOID TISSUE LYMPHOMA TRANSLOCATION PROTEIN 1/PARACASPASE"/>
    <property type="match status" value="1"/>
</dbReference>
<sequence length="450" mass="50823">MNACARFISPVIVILWALVGVSVSNAQDAGTNRYFALLIGNQNYKHWDKLSTPHKDVDDLAEVLEQHYGYDPDRIQVLKDATRDQMFEALEELQHKLTEKDKLLVYYAGHGALKKDGGYWVGIDGQKNRTSKWLHYRRISDLLDVRNGMKAKHVLVIADSCYAGAVLRGGDEEADRSEQSRMAWLRKMDGLRSRKAFTSGGTEPVLDSVGSGDNSVFALELVDYLRNNRDVLDAHSLHSQIEKEVHERAFKSVGETEAQAPKFGTLHGIGDQGGEFLFVPKGKSILTASVARDPSIRKKIRRRGDTDSVEEIKLNKRQIVYTSTGPFHLGDENIEKRSKKWAKLTGPCHALDFNLSGTPREVELYLEAYGAENTILHVNDHPFHAAITQRNKPNQRRPNYWSKTLKMRLPNDVMTTGTNRIRICADDVPHPEHDGDIDDFQIRNIQVVSN</sequence>
<evidence type="ECO:0000259" key="1">
    <source>
        <dbReference type="Pfam" id="PF00656"/>
    </source>
</evidence>
<feature type="domain" description="Peptidase C14 caspase" evidence="1">
    <location>
        <begin position="35"/>
        <end position="254"/>
    </location>
</feature>
<dbReference type="GO" id="GO:0006508">
    <property type="term" value="P:proteolysis"/>
    <property type="evidence" value="ECO:0007669"/>
    <property type="project" value="InterPro"/>
</dbReference>
<dbReference type="GO" id="GO:0004197">
    <property type="term" value="F:cysteine-type endopeptidase activity"/>
    <property type="evidence" value="ECO:0007669"/>
    <property type="project" value="InterPro"/>
</dbReference>
<dbReference type="InterPro" id="IPR029030">
    <property type="entry name" value="Caspase-like_dom_sf"/>
</dbReference>
<keyword evidence="3" id="KW-1185">Reference proteome</keyword>